<keyword evidence="3" id="KW-0133">Cell shape</keyword>
<evidence type="ECO:0000256" key="3">
    <source>
        <dbReference type="ARBA" id="ARBA00022960"/>
    </source>
</evidence>
<dbReference type="InterPro" id="IPR001182">
    <property type="entry name" value="FtsW/RodA"/>
</dbReference>
<evidence type="ECO:0000256" key="2">
    <source>
        <dbReference type="ARBA" id="ARBA00022692"/>
    </source>
</evidence>
<gene>
    <name evidence="8" type="ORF">ACFQLX_17325</name>
</gene>
<proteinExistence type="predicted"/>
<feature type="transmembrane region" description="Helical" evidence="7">
    <location>
        <begin position="222"/>
        <end position="239"/>
    </location>
</feature>
<dbReference type="RefSeq" id="WP_386416133.1">
    <property type="nucleotide sequence ID" value="NZ_JBHSZO010000026.1"/>
</dbReference>
<evidence type="ECO:0000313" key="9">
    <source>
        <dbReference type="Proteomes" id="UP001596413"/>
    </source>
</evidence>
<reference evidence="9" key="1">
    <citation type="journal article" date="2019" name="Int. J. Syst. Evol. Microbiol.">
        <title>The Global Catalogue of Microorganisms (GCM) 10K type strain sequencing project: providing services to taxonomists for standard genome sequencing and annotation.</title>
        <authorList>
            <consortium name="The Broad Institute Genomics Platform"/>
            <consortium name="The Broad Institute Genome Sequencing Center for Infectious Disease"/>
            <person name="Wu L."/>
            <person name="Ma J."/>
        </authorList>
    </citation>
    <scope>NUCLEOTIDE SEQUENCE [LARGE SCALE GENOMIC DNA]</scope>
    <source>
        <strain evidence="9">CGMCC 1.13681</strain>
    </source>
</reference>
<comment type="subcellular location">
    <subcellularLocation>
        <location evidence="1">Membrane</location>
        <topology evidence="1">Multi-pass membrane protein</topology>
    </subcellularLocation>
</comment>
<feature type="compositionally biased region" description="Low complexity" evidence="6">
    <location>
        <begin position="462"/>
        <end position="472"/>
    </location>
</feature>
<feature type="transmembrane region" description="Helical" evidence="7">
    <location>
        <begin position="88"/>
        <end position="107"/>
    </location>
</feature>
<dbReference type="Pfam" id="PF01098">
    <property type="entry name" value="FTSW_RODA_SPOVE"/>
    <property type="match status" value="1"/>
</dbReference>
<dbReference type="PANTHER" id="PTHR30474:SF3">
    <property type="entry name" value="PEPTIDOGLYCAN GLYCOSYLTRANSFERASE RODA"/>
    <property type="match status" value="1"/>
</dbReference>
<feature type="transmembrane region" description="Helical" evidence="7">
    <location>
        <begin position="387"/>
        <end position="413"/>
    </location>
</feature>
<comment type="caution">
    <text evidence="8">The sequence shown here is derived from an EMBL/GenBank/DDBJ whole genome shotgun (WGS) entry which is preliminary data.</text>
</comment>
<feature type="transmembrane region" description="Helical" evidence="7">
    <location>
        <begin position="119"/>
        <end position="137"/>
    </location>
</feature>
<keyword evidence="4 7" id="KW-1133">Transmembrane helix</keyword>
<keyword evidence="9" id="KW-1185">Reference proteome</keyword>
<dbReference type="PANTHER" id="PTHR30474">
    <property type="entry name" value="CELL CYCLE PROTEIN"/>
    <property type="match status" value="1"/>
</dbReference>
<feature type="transmembrane region" description="Helical" evidence="7">
    <location>
        <begin position="144"/>
        <end position="164"/>
    </location>
</feature>
<feature type="region of interest" description="Disordered" evidence="6">
    <location>
        <begin position="1"/>
        <end position="24"/>
    </location>
</feature>
<feature type="region of interest" description="Disordered" evidence="6">
    <location>
        <begin position="448"/>
        <end position="478"/>
    </location>
</feature>
<dbReference type="EMBL" id="JBHSZO010000026">
    <property type="protein sequence ID" value="MFC7219911.1"/>
    <property type="molecule type" value="Genomic_DNA"/>
</dbReference>
<sequence length="478" mass="49766">MTTTARAPAPEQVPAGAPDARPPRRRGGAELLMLVLAVAVVWFGYVSTGLALDGRLPYDAWDRAALLAGIALAAYLAVRRFAPYADPLLLPIPFLLNGLGLILIHRLDRVSDHQAAPAQLLWSGLGIAVFLALLITLPDHRRLARYGTPCAIAALVLMAAPIFFPPVNGARVWIRLAGLSLQPGEFAKVLLAVFFAAYLAANRPALTYVDGHRIRGVHLPPRGVLGPIFAVWLISLTVLLLERDLGASLLFFGMFVVMLYVATSRPGWIAVGLLLSVAGAFVVGTLEPHVGVRVADWLAPFAGIEEGEGAGQLAQSLFAFAHGGLLGAGLGQGHSVLIGFAGKSDFLLATAGEELGLSGLTALLLLYALFVSRGLRTAITLRDDAFGTLLATGLAVVVGLQAFVISAGVTGLIPLTGMVMPFLAQGGSSVVTNWAIVALLVRLSDAARRPPRAPAAGEDSPADTATPAAPAAGEDSPA</sequence>
<feature type="transmembrane region" description="Helical" evidence="7">
    <location>
        <begin position="268"/>
        <end position="286"/>
    </location>
</feature>
<feature type="transmembrane region" description="Helical" evidence="7">
    <location>
        <begin position="64"/>
        <end position="81"/>
    </location>
</feature>
<feature type="transmembrane region" description="Helical" evidence="7">
    <location>
        <begin position="184"/>
        <end position="201"/>
    </location>
</feature>
<feature type="transmembrane region" description="Helical" evidence="7">
    <location>
        <begin position="245"/>
        <end position="261"/>
    </location>
</feature>
<name>A0ABW2GIW0_9ACTN</name>
<evidence type="ECO:0000256" key="5">
    <source>
        <dbReference type="ARBA" id="ARBA00023136"/>
    </source>
</evidence>
<feature type="transmembrane region" description="Helical" evidence="7">
    <location>
        <begin position="419"/>
        <end position="441"/>
    </location>
</feature>
<keyword evidence="5 7" id="KW-0472">Membrane</keyword>
<protein>
    <submittedName>
        <fullName evidence="8">FtsW/RodA/SpoVE family cell cycle protein</fullName>
    </submittedName>
</protein>
<evidence type="ECO:0000256" key="1">
    <source>
        <dbReference type="ARBA" id="ARBA00004141"/>
    </source>
</evidence>
<evidence type="ECO:0000256" key="6">
    <source>
        <dbReference type="SAM" id="MobiDB-lite"/>
    </source>
</evidence>
<evidence type="ECO:0000256" key="7">
    <source>
        <dbReference type="SAM" id="Phobius"/>
    </source>
</evidence>
<organism evidence="8 9">
    <name type="scientific">Streptomyces polyrhachis</name>
    <dbReference type="NCBI Taxonomy" id="1282885"/>
    <lineage>
        <taxon>Bacteria</taxon>
        <taxon>Bacillati</taxon>
        <taxon>Actinomycetota</taxon>
        <taxon>Actinomycetes</taxon>
        <taxon>Kitasatosporales</taxon>
        <taxon>Streptomycetaceae</taxon>
        <taxon>Streptomyces</taxon>
    </lineage>
</organism>
<evidence type="ECO:0000256" key="4">
    <source>
        <dbReference type="ARBA" id="ARBA00022989"/>
    </source>
</evidence>
<keyword evidence="2 7" id="KW-0812">Transmembrane</keyword>
<feature type="transmembrane region" description="Helical" evidence="7">
    <location>
        <begin position="31"/>
        <end position="52"/>
    </location>
</feature>
<feature type="transmembrane region" description="Helical" evidence="7">
    <location>
        <begin position="355"/>
        <end position="375"/>
    </location>
</feature>
<accession>A0ABW2GIW0</accession>
<dbReference type="Proteomes" id="UP001596413">
    <property type="component" value="Unassembled WGS sequence"/>
</dbReference>
<evidence type="ECO:0000313" key="8">
    <source>
        <dbReference type="EMBL" id="MFC7219911.1"/>
    </source>
</evidence>